<dbReference type="RefSeq" id="WP_046561949.1">
    <property type="nucleotide sequence ID" value="NZ_CP010975.1"/>
</dbReference>
<accession>A0A0F6RD36</accession>
<name>A0A0F6RD36_9GAMM</name>
<evidence type="ECO:0008006" key="3">
    <source>
        <dbReference type="Google" id="ProtNLM"/>
    </source>
</evidence>
<gene>
    <name evidence="1" type="ORF">TQ33_2012</name>
</gene>
<dbReference type="OrthoDB" id="378654at2"/>
<dbReference type="Proteomes" id="UP000034071">
    <property type="component" value="Chromosome"/>
</dbReference>
<dbReference type="KEGG" id="kge:TQ33_2012"/>
<proteinExistence type="predicted"/>
<dbReference type="Pfam" id="PF08907">
    <property type="entry name" value="DUF1853"/>
    <property type="match status" value="1"/>
</dbReference>
<dbReference type="EMBL" id="CP010975">
    <property type="protein sequence ID" value="AKE52943.1"/>
    <property type="molecule type" value="Genomic_DNA"/>
</dbReference>
<dbReference type="InterPro" id="IPR015003">
    <property type="entry name" value="DUF1853"/>
</dbReference>
<sequence>MTRHNNDLDWMLHSPELLALTRQMSTDELMSRMVSYQGFDYKETYRLGVYFEQLWQHLTRNCNSLDVIKHNLQVIIDKHTLGEFDSIIRDNVLDATLHCELAVKFYLQIGSGEQLSHWVGPNLRDRFDSKYQRLFDHQLTLSKQTTIRQWLSEQSIMIDHVKLLTRGRLFYPLENFMQELFRFPREVNPQHLKGFWTTWEEFAHLQLSSNIDWYLLPKPYWLSAVTGDEVELLTLLDDKTILTHGHNERYEFQRIQQVVGIQDSTEIMRGFVVTEEWLEKAKARVSKTWA</sequence>
<dbReference type="AlphaFoldDB" id="A0A0F6RD36"/>
<evidence type="ECO:0000313" key="1">
    <source>
        <dbReference type="EMBL" id="AKE52943.1"/>
    </source>
</evidence>
<protein>
    <recommendedName>
        <fullName evidence="3">DUF1853 domain-containing protein</fullName>
    </recommendedName>
</protein>
<dbReference type="STRING" id="914150.TQ33_2012"/>
<reference evidence="1 2" key="1">
    <citation type="submission" date="2015-02" db="EMBL/GenBank/DDBJ databases">
        <title>Complete genome sequence of Kangiella geojedonensis strain YCS-5T.</title>
        <authorList>
            <person name="Kim K.M."/>
        </authorList>
    </citation>
    <scope>NUCLEOTIDE SEQUENCE [LARGE SCALE GENOMIC DNA]</scope>
    <source>
        <strain evidence="1 2">YCS-5</strain>
    </source>
</reference>
<dbReference type="HOGENOM" id="CLU_053324_0_0_6"/>
<keyword evidence="2" id="KW-1185">Reference proteome</keyword>
<organism evidence="1 2">
    <name type="scientific">Kangiella geojedonensis</name>
    <dbReference type="NCBI Taxonomy" id="914150"/>
    <lineage>
        <taxon>Bacteria</taxon>
        <taxon>Pseudomonadati</taxon>
        <taxon>Pseudomonadota</taxon>
        <taxon>Gammaproteobacteria</taxon>
        <taxon>Kangiellales</taxon>
        <taxon>Kangiellaceae</taxon>
        <taxon>Kangiella</taxon>
    </lineage>
</organism>
<evidence type="ECO:0000313" key="2">
    <source>
        <dbReference type="Proteomes" id="UP000034071"/>
    </source>
</evidence>